<organism evidence="4 5">
    <name type="scientific">Caenispirillum salinarum AK4</name>
    <dbReference type="NCBI Taxonomy" id="1238182"/>
    <lineage>
        <taxon>Bacteria</taxon>
        <taxon>Pseudomonadati</taxon>
        <taxon>Pseudomonadota</taxon>
        <taxon>Alphaproteobacteria</taxon>
        <taxon>Rhodospirillales</taxon>
        <taxon>Novispirillaceae</taxon>
        <taxon>Caenispirillum</taxon>
    </lineage>
</organism>
<dbReference type="eggNOG" id="COG1073">
    <property type="taxonomic scope" value="Bacteria"/>
</dbReference>
<reference evidence="4 5" key="1">
    <citation type="journal article" date="2013" name="Genome Announc.">
        <title>Draft Genome Sequence of an Alphaproteobacterium, Caenispirillum salinarum AK4(T), Isolated from a Solar Saltern.</title>
        <authorList>
            <person name="Khatri I."/>
            <person name="Singh A."/>
            <person name="Korpole S."/>
            <person name="Pinnaka A.K."/>
            <person name="Subramanian S."/>
        </authorList>
    </citation>
    <scope>NUCLEOTIDE SEQUENCE [LARGE SCALE GENOMIC DNA]</scope>
    <source>
        <strain evidence="4 5">AK4</strain>
    </source>
</reference>
<dbReference type="STRING" id="1238182.C882_3274"/>
<sequence>MEAAMDPWLIGCLAVVGSLLVLAVAGLVLIDVGFRPDRVAPDTLPSDLGMAYASVELTAVNGKRLAAWYIPAPDGVRRPAPALAVLHGWGSNSAQLLPVVAPLHRAGYALLMVDSRCHGGSDRDTFASMPRFAEDLAAAVDWLRTEPEIDRDRIAILGHSLGASASLLLASRRSDLVGVVAISAFADPETTMRRFMERVRVPYRPIGWLVNRYVEWRIGWRFRDIAPRNTIRRAQAPVLLLHGETDRVVPVSDAYAIHANRRTDEDVSLIVYTRCDHDSVDRIEAAAPHILSFLARVTGGGPRPETHVREAEPAA</sequence>
<evidence type="ECO:0000313" key="4">
    <source>
        <dbReference type="EMBL" id="EKV32210.1"/>
    </source>
</evidence>
<dbReference type="GO" id="GO:0008236">
    <property type="term" value="F:serine-type peptidase activity"/>
    <property type="evidence" value="ECO:0007669"/>
    <property type="project" value="InterPro"/>
</dbReference>
<evidence type="ECO:0000256" key="2">
    <source>
        <dbReference type="SAM" id="Phobius"/>
    </source>
</evidence>
<comment type="caution">
    <text evidence="4">The sequence shown here is derived from an EMBL/GenBank/DDBJ whole genome shotgun (WGS) entry which is preliminary data.</text>
</comment>
<keyword evidence="5" id="KW-1185">Reference proteome</keyword>
<proteinExistence type="predicted"/>
<keyword evidence="1" id="KW-0378">Hydrolase</keyword>
<dbReference type="Gene3D" id="3.40.50.1820">
    <property type="entry name" value="alpha/beta hydrolase"/>
    <property type="match status" value="1"/>
</dbReference>
<protein>
    <submittedName>
        <fullName evidence="4">Dipeptidyl aminopeptidase-peptidase-like protein</fullName>
    </submittedName>
</protein>
<feature type="domain" description="Peptidase S9 prolyl oligopeptidase catalytic" evidence="3">
    <location>
        <begin position="133"/>
        <end position="299"/>
    </location>
</feature>
<dbReference type="GO" id="GO:0052689">
    <property type="term" value="F:carboxylic ester hydrolase activity"/>
    <property type="evidence" value="ECO:0007669"/>
    <property type="project" value="UniProtKB-ARBA"/>
</dbReference>
<dbReference type="Pfam" id="PF00326">
    <property type="entry name" value="Peptidase_S9"/>
    <property type="match status" value="1"/>
</dbReference>
<dbReference type="InterPro" id="IPR050261">
    <property type="entry name" value="FrsA_esterase"/>
</dbReference>
<dbReference type="InterPro" id="IPR001375">
    <property type="entry name" value="Peptidase_S9_cat"/>
</dbReference>
<keyword evidence="2" id="KW-0472">Membrane</keyword>
<gene>
    <name evidence="4" type="ORF">C882_3274</name>
</gene>
<evidence type="ECO:0000259" key="3">
    <source>
        <dbReference type="Pfam" id="PF00326"/>
    </source>
</evidence>
<dbReference type="GO" id="GO:0004177">
    <property type="term" value="F:aminopeptidase activity"/>
    <property type="evidence" value="ECO:0007669"/>
    <property type="project" value="UniProtKB-KW"/>
</dbReference>
<dbReference type="PANTHER" id="PTHR22946:SF9">
    <property type="entry name" value="POLYKETIDE TRANSFERASE AF380"/>
    <property type="match status" value="1"/>
</dbReference>
<feature type="transmembrane region" description="Helical" evidence="2">
    <location>
        <begin position="7"/>
        <end position="30"/>
    </location>
</feature>
<name>K9H1U8_9PROT</name>
<dbReference type="SUPFAM" id="SSF53474">
    <property type="entry name" value="alpha/beta-Hydrolases"/>
    <property type="match status" value="1"/>
</dbReference>
<dbReference type="AlphaFoldDB" id="K9H1U8"/>
<accession>K9H1U8</accession>
<keyword evidence="2" id="KW-0812">Transmembrane</keyword>
<evidence type="ECO:0000313" key="5">
    <source>
        <dbReference type="Proteomes" id="UP000009881"/>
    </source>
</evidence>
<dbReference type="GO" id="GO:0006508">
    <property type="term" value="P:proteolysis"/>
    <property type="evidence" value="ECO:0007669"/>
    <property type="project" value="InterPro"/>
</dbReference>
<keyword evidence="2" id="KW-1133">Transmembrane helix</keyword>
<keyword evidence="4" id="KW-0031">Aminopeptidase</keyword>
<evidence type="ECO:0000256" key="1">
    <source>
        <dbReference type="ARBA" id="ARBA00022801"/>
    </source>
</evidence>
<dbReference type="EMBL" id="ANHY01000004">
    <property type="protein sequence ID" value="EKV32210.1"/>
    <property type="molecule type" value="Genomic_DNA"/>
</dbReference>
<dbReference type="Proteomes" id="UP000009881">
    <property type="component" value="Unassembled WGS sequence"/>
</dbReference>
<dbReference type="PANTHER" id="PTHR22946">
    <property type="entry name" value="DIENELACTONE HYDROLASE DOMAIN-CONTAINING PROTEIN-RELATED"/>
    <property type="match status" value="1"/>
</dbReference>
<dbReference type="InterPro" id="IPR029058">
    <property type="entry name" value="AB_hydrolase_fold"/>
</dbReference>
<keyword evidence="4" id="KW-0645">Protease</keyword>